<dbReference type="AlphaFoldDB" id="A9BA29"/>
<evidence type="ECO:0000313" key="1">
    <source>
        <dbReference type="EMBL" id="ABX08691.1"/>
    </source>
</evidence>
<reference evidence="1 2" key="1">
    <citation type="journal article" date="2007" name="PLoS Genet.">
        <title>Patterns and implications of gene gain and loss in the evolution of Prochlorococcus.</title>
        <authorList>
            <person name="Kettler G.C."/>
            <person name="Martiny A.C."/>
            <person name="Huang K."/>
            <person name="Zucker J."/>
            <person name="Coleman M.L."/>
            <person name="Rodrigue S."/>
            <person name="Chen F."/>
            <person name="Lapidus A."/>
            <person name="Ferriera S."/>
            <person name="Johnson J."/>
            <person name="Steglich C."/>
            <person name="Church G.M."/>
            <person name="Richardson P."/>
            <person name="Chisholm S.W."/>
        </authorList>
    </citation>
    <scope>NUCLEOTIDE SEQUENCE [LARGE SCALE GENOMIC DNA]</scope>
    <source>
        <strain evidence="2">MIT 9211</strain>
    </source>
</reference>
<dbReference type="EMBL" id="CP000878">
    <property type="protein sequence ID" value="ABX08691.1"/>
    <property type="molecule type" value="Genomic_DNA"/>
</dbReference>
<dbReference type="Proteomes" id="UP000000788">
    <property type="component" value="Chromosome"/>
</dbReference>
<dbReference type="KEGG" id="pmj:P9211_07601"/>
<protein>
    <submittedName>
        <fullName evidence="1">Uncharacterized protein</fullName>
    </submittedName>
</protein>
<dbReference type="HOGENOM" id="CLU_2938012_0_0_3"/>
<sequence>MIIQNFANDGQSVASLLNKDKLVKEHYAFIKWVDDFMKGFDIGSSKQKSYFNPYIEDIVE</sequence>
<organism evidence="1 2">
    <name type="scientific">Prochlorococcus marinus (strain MIT 9211)</name>
    <dbReference type="NCBI Taxonomy" id="93059"/>
    <lineage>
        <taxon>Bacteria</taxon>
        <taxon>Bacillati</taxon>
        <taxon>Cyanobacteriota</taxon>
        <taxon>Cyanophyceae</taxon>
        <taxon>Synechococcales</taxon>
        <taxon>Prochlorococcaceae</taxon>
        <taxon>Prochlorococcus</taxon>
    </lineage>
</organism>
<evidence type="ECO:0000313" key="2">
    <source>
        <dbReference type="Proteomes" id="UP000000788"/>
    </source>
</evidence>
<dbReference type="RefSeq" id="WP_012195313.1">
    <property type="nucleotide sequence ID" value="NC_009976.1"/>
</dbReference>
<accession>A9BA29</accession>
<proteinExistence type="predicted"/>
<name>A9BA29_PROM4</name>
<dbReference type="STRING" id="93059.P9211_07601"/>
<gene>
    <name evidence="1" type="ordered locus">P9211_07601</name>
</gene>
<keyword evidence="2" id="KW-1185">Reference proteome</keyword>